<dbReference type="Proteomes" id="UP000789831">
    <property type="component" value="Unassembled WGS sequence"/>
</dbReference>
<dbReference type="EMBL" id="CAJVPL010006485">
    <property type="protein sequence ID" value="CAG8664683.1"/>
    <property type="molecule type" value="Genomic_DNA"/>
</dbReference>
<organism evidence="2 3">
    <name type="scientific">Ambispora gerdemannii</name>
    <dbReference type="NCBI Taxonomy" id="144530"/>
    <lineage>
        <taxon>Eukaryota</taxon>
        <taxon>Fungi</taxon>
        <taxon>Fungi incertae sedis</taxon>
        <taxon>Mucoromycota</taxon>
        <taxon>Glomeromycotina</taxon>
        <taxon>Glomeromycetes</taxon>
        <taxon>Archaeosporales</taxon>
        <taxon>Ambisporaceae</taxon>
        <taxon>Ambispora</taxon>
    </lineage>
</organism>
<evidence type="ECO:0000313" key="3">
    <source>
        <dbReference type="Proteomes" id="UP000789831"/>
    </source>
</evidence>
<evidence type="ECO:0000313" key="2">
    <source>
        <dbReference type="EMBL" id="CAG8664683.1"/>
    </source>
</evidence>
<dbReference type="Gene3D" id="1.10.287.1490">
    <property type="match status" value="1"/>
</dbReference>
<sequence>KDELKTFSEIAKQVETELGSIQKEIGGLTKTIEELNAIEKELKNVTTNLAGLNKVGDELKETGENIKGSLDGLGELKEKIDELTKLEIPLIELEKSLVKGGEGLEKEIKEKIGGLIGTINDFKKIICPQCFD</sequence>
<proteinExistence type="predicted"/>
<dbReference type="AlphaFoldDB" id="A0A9N9E5L4"/>
<protein>
    <submittedName>
        <fullName evidence="2">10830_t:CDS:1</fullName>
    </submittedName>
</protein>
<feature type="non-terminal residue" evidence="2">
    <location>
        <position position="1"/>
    </location>
</feature>
<accession>A0A9N9E5L4</accession>
<reference evidence="2" key="1">
    <citation type="submission" date="2021-06" db="EMBL/GenBank/DDBJ databases">
        <authorList>
            <person name="Kallberg Y."/>
            <person name="Tangrot J."/>
            <person name="Rosling A."/>
        </authorList>
    </citation>
    <scope>NUCLEOTIDE SEQUENCE</scope>
    <source>
        <strain evidence="2">MT106</strain>
    </source>
</reference>
<keyword evidence="3" id="KW-1185">Reference proteome</keyword>
<feature type="coiled-coil region" evidence="1">
    <location>
        <begin position="28"/>
        <end position="55"/>
    </location>
</feature>
<evidence type="ECO:0000256" key="1">
    <source>
        <dbReference type="SAM" id="Coils"/>
    </source>
</evidence>
<name>A0A9N9E5L4_9GLOM</name>
<keyword evidence="1" id="KW-0175">Coiled coil</keyword>
<comment type="caution">
    <text evidence="2">The sequence shown here is derived from an EMBL/GenBank/DDBJ whole genome shotgun (WGS) entry which is preliminary data.</text>
</comment>
<dbReference type="OrthoDB" id="2469050at2759"/>
<gene>
    <name evidence="2" type="ORF">AGERDE_LOCUS11985</name>
</gene>